<evidence type="ECO:0000256" key="12">
    <source>
        <dbReference type="PROSITE-ProRule" id="PRU00110"/>
    </source>
</evidence>
<dbReference type="Gene3D" id="3.40.50.2300">
    <property type="match status" value="2"/>
</dbReference>
<evidence type="ECO:0000256" key="13">
    <source>
        <dbReference type="PROSITE-ProRule" id="PRU00169"/>
    </source>
</evidence>
<feature type="domain" description="PAC" evidence="19">
    <location>
        <begin position="378"/>
        <end position="430"/>
    </location>
</feature>
<dbReference type="PROSITE" id="PS50109">
    <property type="entry name" value="HIS_KIN"/>
    <property type="match status" value="1"/>
</dbReference>
<dbReference type="PROSITE" id="PS50894">
    <property type="entry name" value="HPT"/>
    <property type="match status" value="1"/>
</dbReference>
<organism evidence="21 22">
    <name type="scientific">Steroidobacter flavus</name>
    <dbReference type="NCBI Taxonomy" id="1842136"/>
    <lineage>
        <taxon>Bacteria</taxon>
        <taxon>Pseudomonadati</taxon>
        <taxon>Pseudomonadota</taxon>
        <taxon>Gammaproteobacteria</taxon>
        <taxon>Steroidobacterales</taxon>
        <taxon>Steroidobacteraceae</taxon>
        <taxon>Steroidobacter</taxon>
    </lineage>
</organism>
<feature type="domain" description="PAS" evidence="18">
    <location>
        <begin position="328"/>
        <end position="375"/>
    </location>
</feature>
<evidence type="ECO:0000256" key="7">
    <source>
        <dbReference type="ARBA" id="ARBA00022741"/>
    </source>
</evidence>
<feature type="domain" description="PAS" evidence="18">
    <location>
        <begin position="431"/>
        <end position="502"/>
    </location>
</feature>
<dbReference type="InterPro" id="IPR001610">
    <property type="entry name" value="PAC"/>
</dbReference>
<evidence type="ECO:0000313" key="22">
    <source>
        <dbReference type="Proteomes" id="UP001595904"/>
    </source>
</evidence>
<dbReference type="PROSITE" id="PS50112">
    <property type="entry name" value="PAS"/>
    <property type="match status" value="2"/>
</dbReference>
<dbReference type="InterPro" id="IPR036641">
    <property type="entry name" value="HPT_dom_sf"/>
</dbReference>
<dbReference type="SMART" id="SM00387">
    <property type="entry name" value="HATPase_c"/>
    <property type="match status" value="1"/>
</dbReference>
<dbReference type="PROSITE" id="PS50110">
    <property type="entry name" value="RESPONSE_REGULATORY"/>
    <property type="match status" value="2"/>
</dbReference>
<dbReference type="EC" id="2.7.13.3" evidence="3"/>
<feature type="domain" description="Response regulatory" evidence="17">
    <location>
        <begin position="817"/>
        <end position="938"/>
    </location>
</feature>
<dbReference type="PROSITE" id="PS50113">
    <property type="entry name" value="PAC"/>
    <property type="match status" value="2"/>
</dbReference>
<evidence type="ECO:0000259" key="18">
    <source>
        <dbReference type="PROSITE" id="PS50112"/>
    </source>
</evidence>
<evidence type="ECO:0000259" key="19">
    <source>
        <dbReference type="PROSITE" id="PS50113"/>
    </source>
</evidence>
<dbReference type="NCBIfam" id="TIGR00229">
    <property type="entry name" value="sensory_box"/>
    <property type="match status" value="1"/>
</dbReference>
<feature type="modified residue" description="4-aspartylphosphate" evidence="13">
    <location>
        <position position="1018"/>
    </location>
</feature>
<dbReference type="InterPro" id="IPR000014">
    <property type="entry name" value="PAS"/>
</dbReference>
<keyword evidence="9 15" id="KW-1133">Transmembrane helix</keyword>
<feature type="domain" description="PAC" evidence="19">
    <location>
        <begin position="505"/>
        <end position="557"/>
    </location>
</feature>
<keyword evidence="4" id="KW-1003">Cell membrane</keyword>
<dbReference type="SMART" id="SM00086">
    <property type="entry name" value="PAC"/>
    <property type="match status" value="4"/>
</dbReference>
<evidence type="ECO:0000256" key="6">
    <source>
        <dbReference type="ARBA" id="ARBA00022692"/>
    </source>
</evidence>
<gene>
    <name evidence="21" type="ORF">ACFPN2_11985</name>
</gene>
<dbReference type="PANTHER" id="PTHR45339">
    <property type="entry name" value="HYBRID SIGNAL TRANSDUCTION HISTIDINE KINASE J"/>
    <property type="match status" value="1"/>
</dbReference>
<comment type="subcellular location">
    <subcellularLocation>
        <location evidence="2">Cell membrane</location>
        <topology evidence="2">Multi-pass membrane protein</topology>
    </subcellularLocation>
</comment>
<dbReference type="InterPro" id="IPR003661">
    <property type="entry name" value="HisK_dim/P_dom"/>
</dbReference>
<evidence type="ECO:0000259" key="20">
    <source>
        <dbReference type="PROSITE" id="PS50894"/>
    </source>
</evidence>
<feature type="modified residue" description="Phosphohistidine" evidence="12">
    <location>
        <position position="1160"/>
    </location>
</feature>
<evidence type="ECO:0000256" key="10">
    <source>
        <dbReference type="ARBA" id="ARBA00023012"/>
    </source>
</evidence>
<dbReference type="CDD" id="cd00130">
    <property type="entry name" value="PAS"/>
    <property type="match status" value="3"/>
</dbReference>
<evidence type="ECO:0000256" key="11">
    <source>
        <dbReference type="ARBA" id="ARBA00023136"/>
    </source>
</evidence>
<dbReference type="CDD" id="cd00082">
    <property type="entry name" value="HisKA"/>
    <property type="match status" value="1"/>
</dbReference>
<dbReference type="CDD" id="cd00088">
    <property type="entry name" value="HPT"/>
    <property type="match status" value="1"/>
</dbReference>
<proteinExistence type="predicted"/>
<dbReference type="SUPFAM" id="SSF47226">
    <property type="entry name" value="Histidine-containing phosphotransfer domain, HPT domain"/>
    <property type="match status" value="1"/>
</dbReference>
<protein>
    <recommendedName>
        <fullName evidence="3">histidine kinase</fullName>
        <ecNumber evidence="3">2.7.13.3</ecNumber>
    </recommendedName>
</protein>
<feature type="domain" description="HPt" evidence="20">
    <location>
        <begin position="1121"/>
        <end position="1214"/>
    </location>
</feature>
<dbReference type="Pfam" id="PF08447">
    <property type="entry name" value="PAS_3"/>
    <property type="match status" value="3"/>
</dbReference>
<evidence type="ECO:0000256" key="5">
    <source>
        <dbReference type="ARBA" id="ARBA00022553"/>
    </source>
</evidence>
<keyword evidence="11 15" id="KW-0472">Membrane</keyword>
<dbReference type="CDD" id="cd16922">
    <property type="entry name" value="HATPase_EvgS-ArcB-TorS-like"/>
    <property type="match status" value="1"/>
</dbReference>
<dbReference type="Pfam" id="PF01627">
    <property type="entry name" value="Hpt"/>
    <property type="match status" value="1"/>
</dbReference>
<feature type="modified residue" description="4-aspartylphosphate" evidence="13">
    <location>
        <position position="871"/>
    </location>
</feature>
<sequence length="1223" mass="135541">MVQLDVTHLASIVLGASIGAGALWAYWRVRGASRPTGALEEDTLRAELKLATDIAGIGVWRLDLATRRVVCDPTLQRMLGIQATIEDGLLPVHPDDRERTGQEINAQVDGANQGGSIRTRVIHPDGKIRHVQTYFRKLPRSSPAHPRGELIGVTRDITDEVEHAANQQKLAVRLNMATEAAGISCWEMDTKDRRFGWIENPLRAIFSDQPDPDLDKYLERMHPDDRDMIVALVRDARATGKDRLSYRYRIRGASGREVTVQAHARVLQADDSNVKLLGVSWDITKEIEAANRLQQQTQTLREVEKRLERASLSSSEGHWEKDLVHGRMWFSSSYHALLGYKDGELAATSEQVEALVHPEDIGRGRASLLEHVEQGVAFDISLRLRMKSGEYRWFRHRGMAERDEQGRAISIAGSIQDAHEQKIAEDALRHTQQRLERAINGTQDGLWEMDADGSSWHSPRVAELLGFEYSELPANANFLKQCLHPDDADAVANATRLHFQQRLPYDVEIRLRTRWNEYRWYRARATAERDAQGRPLRLSGSLQDVTEARSAREALLKATEAAESANRAKSEFLANVSHEIRTPMNGIIGMTGLLLESPLNRTQRDYSETIRSSADSLLIVINDILDFSKIEAGKLDIEALELDLRNVVEEAAVMLAFQAAAKNLELVVHIHPDVPDRVVGDPQRIRQCLINLISNAIKFTREGEIVIEVSSVDLGRDELGTRFEVRDTGIGIAAGTLQNLFQPFVQADSSTTRHFGGTGLGLSIVRRLVQMMDGDVGAQSELNRGSCFWFTLPLAAAEFSLATAPAPLLVPTRIGRRVLVVDDNETNRRVVAGQLMHAGFEVSLAAGGIEAMSLLHTAAVDNQPFEVVLADHRMHDMDGATLGERINADAQLSQARLVMLTSMDGHGDIHRFASLGFAAYLTKPIRARELLECLDRVLAHDSKTWHMKSQPIVTRNTLAAHITEAYRGTVLLVEDNAVNQKVAVRFLERMGCTVRVADNGVEAVRACEETAFDLILMDLQMPVMDGITATLRIRERETGDGRPNAPIVALTANAMASQLERCMEAGMDAFLTKPLEIPRLHEILTKFGLRITAEETSATEVDADANVPVHLARLNELTDGDPEFTRELVATFIASGEQALDEIRAALAALDRTGLSRLAHKLKGASANIYAEPLRKLSHTLEAQASSVDQQRLGELVAQLAVELGRAKEFLMEYAPEPVAKAG</sequence>
<evidence type="ECO:0000259" key="16">
    <source>
        <dbReference type="PROSITE" id="PS50109"/>
    </source>
</evidence>
<name>A0ABV8SQL4_9GAMM</name>
<dbReference type="InterPro" id="IPR013655">
    <property type="entry name" value="PAS_fold_3"/>
</dbReference>
<dbReference type="InterPro" id="IPR008207">
    <property type="entry name" value="Sig_transdc_His_kin_Hpt_dom"/>
</dbReference>
<evidence type="ECO:0000256" key="9">
    <source>
        <dbReference type="ARBA" id="ARBA00022989"/>
    </source>
</evidence>
<dbReference type="Proteomes" id="UP001595904">
    <property type="component" value="Unassembled WGS sequence"/>
</dbReference>
<dbReference type="SUPFAM" id="SSF55785">
    <property type="entry name" value="PYP-like sensor domain (PAS domain)"/>
    <property type="match status" value="4"/>
</dbReference>
<dbReference type="InterPro" id="IPR001789">
    <property type="entry name" value="Sig_transdc_resp-reg_receiver"/>
</dbReference>
<comment type="caution">
    <text evidence="21">The sequence shown here is derived from an EMBL/GenBank/DDBJ whole genome shotgun (WGS) entry which is preliminary data.</text>
</comment>
<dbReference type="InterPro" id="IPR011006">
    <property type="entry name" value="CheY-like_superfamily"/>
</dbReference>
<feature type="transmembrane region" description="Helical" evidence="15">
    <location>
        <begin position="6"/>
        <end position="27"/>
    </location>
</feature>
<keyword evidence="6 15" id="KW-0812">Transmembrane</keyword>
<dbReference type="InterPro" id="IPR036890">
    <property type="entry name" value="HATPase_C_sf"/>
</dbReference>
<dbReference type="SUPFAM" id="SSF47384">
    <property type="entry name" value="Homodimeric domain of signal transducing histidine kinase"/>
    <property type="match status" value="1"/>
</dbReference>
<dbReference type="InterPro" id="IPR035965">
    <property type="entry name" value="PAS-like_dom_sf"/>
</dbReference>
<dbReference type="Pfam" id="PF00072">
    <property type="entry name" value="Response_reg"/>
    <property type="match status" value="2"/>
</dbReference>
<evidence type="ECO:0000256" key="1">
    <source>
        <dbReference type="ARBA" id="ARBA00000085"/>
    </source>
</evidence>
<keyword evidence="10" id="KW-0902">Two-component regulatory system</keyword>
<keyword evidence="5 13" id="KW-0597">Phosphoprotein</keyword>
<evidence type="ECO:0000256" key="2">
    <source>
        <dbReference type="ARBA" id="ARBA00004651"/>
    </source>
</evidence>
<dbReference type="Gene3D" id="1.10.287.130">
    <property type="match status" value="1"/>
</dbReference>
<dbReference type="Pfam" id="PF00512">
    <property type="entry name" value="HisKA"/>
    <property type="match status" value="1"/>
</dbReference>
<evidence type="ECO:0000313" key="21">
    <source>
        <dbReference type="EMBL" id="MFC4309802.1"/>
    </source>
</evidence>
<dbReference type="SMART" id="SM00388">
    <property type="entry name" value="HisKA"/>
    <property type="match status" value="1"/>
</dbReference>
<dbReference type="EMBL" id="JBHSDU010000003">
    <property type="protein sequence ID" value="MFC4309802.1"/>
    <property type="molecule type" value="Genomic_DNA"/>
</dbReference>
<evidence type="ECO:0000259" key="17">
    <source>
        <dbReference type="PROSITE" id="PS50110"/>
    </source>
</evidence>
<dbReference type="SMART" id="SM00073">
    <property type="entry name" value="HPT"/>
    <property type="match status" value="1"/>
</dbReference>
<evidence type="ECO:0000256" key="3">
    <source>
        <dbReference type="ARBA" id="ARBA00012438"/>
    </source>
</evidence>
<accession>A0ABV8SQL4</accession>
<reference evidence="22" key="1">
    <citation type="journal article" date="2019" name="Int. J. Syst. Evol. Microbiol.">
        <title>The Global Catalogue of Microorganisms (GCM) 10K type strain sequencing project: providing services to taxonomists for standard genome sequencing and annotation.</title>
        <authorList>
            <consortium name="The Broad Institute Genomics Platform"/>
            <consortium name="The Broad Institute Genome Sequencing Center for Infectious Disease"/>
            <person name="Wu L."/>
            <person name="Ma J."/>
        </authorList>
    </citation>
    <scope>NUCLEOTIDE SEQUENCE [LARGE SCALE GENOMIC DNA]</scope>
    <source>
        <strain evidence="22">CGMCC 1.10759</strain>
    </source>
</reference>
<dbReference type="SMART" id="SM00091">
    <property type="entry name" value="PAS"/>
    <property type="match status" value="4"/>
</dbReference>
<keyword evidence="14" id="KW-0175">Coiled coil</keyword>
<dbReference type="SUPFAM" id="SSF52172">
    <property type="entry name" value="CheY-like"/>
    <property type="match status" value="2"/>
</dbReference>
<evidence type="ECO:0000256" key="4">
    <source>
        <dbReference type="ARBA" id="ARBA00022475"/>
    </source>
</evidence>
<keyword evidence="7" id="KW-0547">Nucleotide-binding</keyword>
<dbReference type="InterPro" id="IPR000700">
    <property type="entry name" value="PAS-assoc_C"/>
</dbReference>
<evidence type="ECO:0000256" key="14">
    <source>
        <dbReference type="SAM" id="Coils"/>
    </source>
</evidence>
<dbReference type="InterPro" id="IPR004358">
    <property type="entry name" value="Sig_transdc_His_kin-like_C"/>
</dbReference>
<dbReference type="Gene3D" id="1.20.120.160">
    <property type="entry name" value="HPT domain"/>
    <property type="match status" value="1"/>
</dbReference>
<dbReference type="SUPFAM" id="SSF55874">
    <property type="entry name" value="ATPase domain of HSP90 chaperone/DNA topoisomerase II/histidine kinase"/>
    <property type="match status" value="1"/>
</dbReference>
<evidence type="ECO:0000256" key="15">
    <source>
        <dbReference type="SAM" id="Phobius"/>
    </source>
</evidence>
<keyword evidence="22" id="KW-1185">Reference proteome</keyword>
<comment type="catalytic activity">
    <reaction evidence="1">
        <text>ATP + protein L-histidine = ADP + protein N-phospho-L-histidine.</text>
        <dbReference type="EC" id="2.7.13.3"/>
    </reaction>
</comment>
<dbReference type="InterPro" id="IPR005467">
    <property type="entry name" value="His_kinase_dom"/>
</dbReference>
<keyword evidence="8" id="KW-0067">ATP-binding</keyword>
<evidence type="ECO:0000256" key="8">
    <source>
        <dbReference type="ARBA" id="ARBA00022840"/>
    </source>
</evidence>
<dbReference type="PRINTS" id="PR00344">
    <property type="entry name" value="BCTRLSENSOR"/>
</dbReference>
<dbReference type="Pfam" id="PF02518">
    <property type="entry name" value="HATPase_c"/>
    <property type="match status" value="1"/>
</dbReference>
<dbReference type="CDD" id="cd17546">
    <property type="entry name" value="REC_hyHK_CKI1_RcsC-like"/>
    <property type="match status" value="1"/>
</dbReference>
<dbReference type="Gene3D" id="3.30.450.20">
    <property type="entry name" value="PAS domain"/>
    <property type="match status" value="4"/>
</dbReference>
<dbReference type="RefSeq" id="WP_380596835.1">
    <property type="nucleotide sequence ID" value="NZ_JBHSDU010000003.1"/>
</dbReference>
<dbReference type="Gene3D" id="3.30.565.10">
    <property type="entry name" value="Histidine kinase-like ATPase, C-terminal domain"/>
    <property type="match status" value="1"/>
</dbReference>
<dbReference type="PANTHER" id="PTHR45339:SF1">
    <property type="entry name" value="HYBRID SIGNAL TRANSDUCTION HISTIDINE KINASE J"/>
    <property type="match status" value="1"/>
</dbReference>
<feature type="domain" description="Histidine kinase" evidence="16">
    <location>
        <begin position="575"/>
        <end position="796"/>
    </location>
</feature>
<dbReference type="InterPro" id="IPR003594">
    <property type="entry name" value="HATPase_dom"/>
</dbReference>
<dbReference type="SMART" id="SM00448">
    <property type="entry name" value="REC"/>
    <property type="match status" value="2"/>
</dbReference>
<feature type="domain" description="Response regulatory" evidence="17">
    <location>
        <begin position="969"/>
        <end position="1088"/>
    </location>
</feature>
<dbReference type="InterPro" id="IPR036097">
    <property type="entry name" value="HisK_dim/P_sf"/>
</dbReference>
<feature type="coiled-coil region" evidence="14">
    <location>
        <begin position="286"/>
        <end position="313"/>
    </location>
</feature>